<keyword evidence="4" id="KW-0964">Secreted</keyword>
<comment type="subcellular location">
    <subcellularLocation>
        <location evidence="1">Secreted</location>
    </subcellularLocation>
</comment>
<keyword evidence="9" id="KW-0176">Collagen</keyword>
<evidence type="ECO:0000313" key="15">
    <source>
        <dbReference type="EMBL" id="OWK07948.1"/>
    </source>
</evidence>
<dbReference type="InterPro" id="IPR016186">
    <property type="entry name" value="C-type_lectin-like/link_sf"/>
</dbReference>
<dbReference type="InterPro" id="IPR001304">
    <property type="entry name" value="C-type_lectin-like"/>
</dbReference>
<name>A0A212CPH4_CEREH</name>
<keyword evidence="8" id="KW-0106">Calcium</keyword>
<evidence type="ECO:0000256" key="13">
    <source>
        <dbReference type="SAM" id="MobiDB-lite"/>
    </source>
</evidence>
<dbReference type="FunFam" id="1.20.5.360:FF:000001">
    <property type="entry name" value="Pulmonary surfactant-associated protein D"/>
    <property type="match status" value="1"/>
</dbReference>
<dbReference type="Gene3D" id="1.20.5.360">
    <property type="entry name" value="SFTPD helical domain"/>
    <property type="match status" value="2"/>
</dbReference>
<dbReference type="GO" id="GO:0005737">
    <property type="term" value="C:cytoplasm"/>
    <property type="evidence" value="ECO:0007669"/>
    <property type="project" value="UniProtKB-ARBA"/>
</dbReference>
<evidence type="ECO:0000256" key="12">
    <source>
        <dbReference type="SAM" id="Coils"/>
    </source>
</evidence>
<feature type="compositionally biased region" description="Basic and acidic residues" evidence="13">
    <location>
        <begin position="125"/>
        <end position="140"/>
    </location>
</feature>
<dbReference type="EMBL" id="MKHE01000015">
    <property type="protein sequence ID" value="OWK07948.1"/>
    <property type="molecule type" value="Genomic_DNA"/>
</dbReference>
<keyword evidence="7" id="KW-0677">Repeat</keyword>
<organism evidence="15 16">
    <name type="scientific">Cervus elaphus hippelaphus</name>
    <name type="common">European red deer</name>
    <dbReference type="NCBI Taxonomy" id="46360"/>
    <lineage>
        <taxon>Eukaryota</taxon>
        <taxon>Metazoa</taxon>
        <taxon>Chordata</taxon>
        <taxon>Craniata</taxon>
        <taxon>Vertebrata</taxon>
        <taxon>Euteleostomi</taxon>
        <taxon>Mammalia</taxon>
        <taxon>Eutheria</taxon>
        <taxon>Laurasiatheria</taxon>
        <taxon>Artiodactyla</taxon>
        <taxon>Ruminantia</taxon>
        <taxon>Pecora</taxon>
        <taxon>Cervidae</taxon>
        <taxon>Cervinae</taxon>
        <taxon>Cervus</taxon>
    </lineage>
</organism>
<feature type="domain" description="C-type lectin" evidence="14">
    <location>
        <begin position="206"/>
        <end position="315"/>
    </location>
</feature>
<feature type="region of interest" description="Disordered" evidence="13">
    <location>
        <begin position="116"/>
        <end position="140"/>
    </location>
</feature>
<evidence type="ECO:0000256" key="7">
    <source>
        <dbReference type="ARBA" id="ARBA00022737"/>
    </source>
</evidence>
<evidence type="ECO:0000256" key="4">
    <source>
        <dbReference type="ARBA" id="ARBA00022525"/>
    </source>
</evidence>
<dbReference type="OrthoDB" id="10255512at2759"/>
<proteinExistence type="inferred from homology"/>
<dbReference type="SUPFAM" id="SSF56436">
    <property type="entry name" value="C-type lectin-like"/>
    <property type="match status" value="1"/>
</dbReference>
<comment type="caution">
    <text evidence="15">The sequence shown here is derived from an EMBL/GenBank/DDBJ whole genome shotgun (WGS) entry which is preliminary data.</text>
</comment>
<dbReference type="GO" id="GO:0030246">
    <property type="term" value="F:carbohydrate binding"/>
    <property type="evidence" value="ECO:0007669"/>
    <property type="project" value="UniProtKB-KW"/>
</dbReference>
<dbReference type="PANTHER" id="PTHR22799:SF1">
    <property type="entry name" value="C-TYPE LECTIN DOMAIN FAMILY 11 MEMBER A"/>
    <property type="match status" value="1"/>
</dbReference>
<dbReference type="InterPro" id="IPR051663">
    <property type="entry name" value="CLec_Tetranectin-domain"/>
</dbReference>
<keyword evidence="6" id="KW-0430">Lectin</keyword>
<dbReference type="GO" id="GO:0005615">
    <property type="term" value="C:extracellular space"/>
    <property type="evidence" value="ECO:0007669"/>
    <property type="project" value="TreeGrafter"/>
</dbReference>
<sequence length="563" mass="61585">MHFFPLWARCANAQKRSHTAEGSRESRHDPESGGGMLPVGFKAAGDLSLDQGIPVLKTISLVSSEVCDYETEIDMLLLPLSMLLLLTEPWRSLGEEMKVYSQKTLANGCTLVACSPPEGGLPGHDGQDGREDPRREKGDPEVNDLWQWVAVLEGQLRRLQKAFSQYKKEVNVLRQRVGILEGQLQRLQNAFSQYKRAVLFPDGRSVGEKIFKTAGSKKTFQDAQQICTQAGGQLPSPRSAAENEALTQLATAQNKSAFLSMTDIRKEGTFIYPTGEALVYSNWAPQEPNNDGGSENCVEIFPNGKWNDKLCGEQRLSSREVSRESLREQRNLPLQAGNSQMAKKEEEQEMSFQSPSLAPSAVHRAFTLEKGIFSPLVTYSFFPDFLPKEKPGTTHWTAAAEERPRHMSYSGLLREQLAELGGLYPGASGNPLRPQGTERNESAGSGSRAEQLPVGQQETGHLPPGLEFPGPAPPQPLLHAGVIEVSSGGAFDQAQTLENISEEPKASGHKGPAMIVPVTRDVGTMSPEARMSPRVMGVSWVCLPPCSVVQNEYGEAVTIHKLA</sequence>
<dbReference type="GO" id="GO:0005581">
    <property type="term" value="C:collagen trimer"/>
    <property type="evidence" value="ECO:0007669"/>
    <property type="project" value="UniProtKB-KW"/>
</dbReference>
<evidence type="ECO:0000256" key="6">
    <source>
        <dbReference type="ARBA" id="ARBA00022734"/>
    </source>
</evidence>
<comment type="subunit">
    <text evidence="3">Oligomeric complex of 4 set of homotrimers.</text>
</comment>
<evidence type="ECO:0000313" key="16">
    <source>
        <dbReference type="Proteomes" id="UP000242450"/>
    </source>
</evidence>
<evidence type="ECO:0000256" key="11">
    <source>
        <dbReference type="ARBA" id="ARBA00023278"/>
    </source>
</evidence>
<keyword evidence="16" id="KW-1185">Reference proteome</keyword>
<dbReference type="Pfam" id="PF00059">
    <property type="entry name" value="Lectin_C"/>
    <property type="match status" value="1"/>
</dbReference>
<keyword evidence="11" id="KW-0379">Hydroxylation</keyword>
<evidence type="ECO:0000256" key="3">
    <source>
        <dbReference type="ARBA" id="ARBA00011267"/>
    </source>
</evidence>
<reference evidence="15 16" key="1">
    <citation type="journal article" date="2018" name="Mol. Genet. Genomics">
        <title>The red deer Cervus elaphus genome CerEla1.0: sequencing, annotating, genes, and chromosomes.</title>
        <authorList>
            <person name="Bana N.A."/>
            <person name="Nyiri A."/>
            <person name="Nagy J."/>
            <person name="Frank K."/>
            <person name="Nagy T."/>
            <person name="Steger V."/>
            <person name="Schiller M."/>
            <person name="Lakatos P."/>
            <person name="Sugar L."/>
            <person name="Horn P."/>
            <person name="Barta E."/>
            <person name="Orosz L."/>
        </authorList>
    </citation>
    <scope>NUCLEOTIDE SEQUENCE [LARGE SCALE GENOMIC DNA]</scope>
    <source>
        <strain evidence="15">Hungarian</strain>
    </source>
</reference>
<evidence type="ECO:0000256" key="5">
    <source>
        <dbReference type="ARBA" id="ARBA00022729"/>
    </source>
</evidence>
<accession>A0A212CPH4</accession>
<dbReference type="FunFam" id="3.10.100.10:FF:000045">
    <property type="entry name" value="Pulmonary surfactant-associated protein D"/>
    <property type="match status" value="1"/>
</dbReference>
<dbReference type="Gene3D" id="3.10.100.10">
    <property type="entry name" value="Mannose-Binding Protein A, subunit A"/>
    <property type="match status" value="1"/>
</dbReference>
<comment type="similarity">
    <text evidence="2">Belongs to the SFTPD family.</text>
</comment>
<dbReference type="GO" id="GO:0001503">
    <property type="term" value="P:ossification"/>
    <property type="evidence" value="ECO:0007669"/>
    <property type="project" value="TreeGrafter"/>
</dbReference>
<gene>
    <name evidence="15" type="ORF">Celaphus_00008341</name>
</gene>
<evidence type="ECO:0000256" key="8">
    <source>
        <dbReference type="ARBA" id="ARBA00022837"/>
    </source>
</evidence>
<feature type="coiled-coil region" evidence="12">
    <location>
        <begin position="149"/>
        <end position="190"/>
    </location>
</feature>
<dbReference type="PROSITE" id="PS50041">
    <property type="entry name" value="C_TYPE_LECTIN_2"/>
    <property type="match status" value="1"/>
</dbReference>
<keyword evidence="5" id="KW-0732">Signal</keyword>
<dbReference type="SUPFAM" id="SSF57944">
    <property type="entry name" value="Triple coiled coil domain of C-type lectins"/>
    <property type="match status" value="2"/>
</dbReference>
<dbReference type="GO" id="GO:0008083">
    <property type="term" value="F:growth factor activity"/>
    <property type="evidence" value="ECO:0007669"/>
    <property type="project" value="TreeGrafter"/>
</dbReference>
<feature type="compositionally biased region" description="Basic and acidic residues" evidence="13">
    <location>
        <begin position="318"/>
        <end position="330"/>
    </location>
</feature>
<feature type="region of interest" description="Disordered" evidence="13">
    <location>
        <begin position="318"/>
        <end position="349"/>
    </location>
</feature>
<dbReference type="InterPro" id="IPR016187">
    <property type="entry name" value="CTDL_fold"/>
</dbReference>
<evidence type="ECO:0000256" key="9">
    <source>
        <dbReference type="ARBA" id="ARBA00023119"/>
    </source>
</evidence>
<dbReference type="Pfam" id="PF09006">
    <property type="entry name" value="Surfac_D-trimer"/>
    <property type="match status" value="2"/>
</dbReference>
<evidence type="ECO:0000256" key="1">
    <source>
        <dbReference type="ARBA" id="ARBA00004613"/>
    </source>
</evidence>
<protein>
    <submittedName>
        <fullName evidence="15">SFTPD</fullName>
    </submittedName>
</protein>
<dbReference type="PANTHER" id="PTHR22799">
    <property type="entry name" value="TETRANECTIN-RELATED"/>
    <property type="match status" value="1"/>
</dbReference>
<dbReference type="Proteomes" id="UP000242450">
    <property type="component" value="Chromosome 15"/>
</dbReference>
<dbReference type="AlphaFoldDB" id="A0A212CPH4"/>
<keyword evidence="12" id="KW-0175">Coiled coil</keyword>
<dbReference type="SMART" id="SM00034">
    <property type="entry name" value="CLECT"/>
    <property type="match status" value="1"/>
</dbReference>
<evidence type="ECO:0000256" key="10">
    <source>
        <dbReference type="ARBA" id="ARBA00023157"/>
    </source>
</evidence>
<evidence type="ECO:0000259" key="14">
    <source>
        <dbReference type="PROSITE" id="PS50041"/>
    </source>
</evidence>
<dbReference type="InterPro" id="IPR015097">
    <property type="entry name" value="Surfac_D-trimer"/>
</dbReference>
<evidence type="ECO:0000256" key="2">
    <source>
        <dbReference type="ARBA" id="ARBA00007899"/>
    </source>
</evidence>
<feature type="region of interest" description="Disordered" evidence="13">
    <location>
        <begin position="422"/>
        <end position="478"/>
    </location>
</feature>
<keyword evidence="10" id="KW-1015">Disulfide bond</keyword>